<sequence length="242" mass="27530">MSYSRKYIADRENRRAVADASVRGRRRQVAPRRGPRSIRIRLPQATEASLIECDLPLAGRTNTKELTTRRRHVTLERLTIDEPVIHPVVLTTMTVDVTSRSHENCDFHAEVTGDGSVFIVSASKFLNRMENQQNSMNFAFKGFKAPSDPKLGNGDEGKSHQSSTECWDRPKDGCIIVSLPRILQTTIRPLNEADSVEVVLRVQRYFTIARTVGRSLRHRIQDEIRQVGCLTHDPNNEFGEFF</sequence>
<gene>
    <name evidence="1" type="ORF">EVAR_13969_1</name>
</gene>
<reference evidence="1 2" key="1">
    <citation type="journal article" date="2019" name="Commun. Biol.">
        <title>The bagworm genome reveals a unique fibroin gene that provides high tensile strength.</title>
        <authorList>
            <person name="Kono N."/>
            <person name="Nakamura H."/>
            <person name="Ohtoshi R."/>
            <person name="Tomita M."/>
            <person name="Numata K."/>
            <person name="Arakawa K."/>
        </authorList>
    </citation>
    <scope>NUCLEOTIDE SEQUENCE [LARGE SCALE GENOMIC DNA]</scope>
</reference>
<evidence type="ECO:0000313" key="1">
    <source>
        <dbReference type="EMBL" id="GBP22688.1"/>
    </source>
</evidence>
<dbReference type="AlphaFoldDB" id="A0A4C1U8S3"/>
<dbReference type="Proteomes" id="UP000299102">
    <property type="component" value="Unassembled WGS sequence"/>
</dbReference>
<organism evidence="1 2">
    <name type="scientific">Eumeta variegata</name>
    <name type="common">Bagworm moth</name>
    <name type="synonym">Eumeta japonica</name>
    <dbReference type="NCBI Taxonomy" id="151549"/>
    <lineage>
        <taxon>Eukaryota</taxon>
        <taxon>Metazoa</taxon>
        <taxon>Ecdysozoa</taxon>
        <taxon>Arthropoda</taxon>
        <taxon>Hexapoda</taxon>
        <taxon>Insecta</taxon>
        <taxon>Pterygota</taxon>
        <taxon>Neoptera</taxon>
        <taxon>Endopterygota</taxon>
        <taxon>Lepidoptera</taxon>
        <taxon>Glossata</taxon>
        <taxon>Ditrysia</taxon>
        <taxon>Tineoidea</taxon>
        <taxon>Psychidae</taxon>
        <taxon>Oiketicinae</taxon>
        <taxon>Eumeta</taxon>
    </lineage>
</organism>
<proteinExistence type="predicted"/>
<name>A0A4C1U8S3_EUMVA</name>
<protein>
    <submittedName>
        <fullName evidence="1">Uncharacterized protein</fullName>
    </submittedName>
</protein>
<dbReference type="EMBL" id="BGZK01000142">
    <property type="protein sequence ID" value="GBP22688.1"/>
    <property type="molecule type" value="Genomic_DNA"/>
</dbReference>
<accession>A0A4C1U8S3</accession>
<keyword evidence="2" id="KW-1185">Reference proteome</keyword>
<evidence type="ECO:0000313" key="2">
    <source>
        <dbReference type="Proteomes" id="UP000299102"/>
    </source>
</evidence>
<comment type="caution">
    <text evidence="1">The sequence shown here is derived from an EMBL/GenBank/DDBJ whole genome shotgun (WGS) entry which is preliminary data.</text>
</comment>